<reference evidence="1 2" key="1">
    <citation type="journal article" date="2011" name="PLoS Genet.">
        <title>Azospirillum genomes reveal transition of bacteria from aquatic to terrestrial environments.</title>
        <authorList>
            <person name="Wisniewski-Dye F."/>
            <person name="Borziak K."/>
            <person name="Khalsa-Moyers G."/>
            <person name="Alexandre G."/>
            <person name="Sukharnikov L.O."/>
            <person name="Wuichet K."/>
            <person name="Hurst G.B."/>
            <person name="McDonald W.H."/>
            <person name="Robertson J.S."/>
            <person name="Barbe V."/>
            <person name="Calteau A."/>
            <person name="Rouy Z."/>
            <person name="Mangenot S."/>
            <person name="Prigent-Combaret C."/>
            <person name="Normand P."/>
            <person name="Boyer M."/>
            <person name="Siguier P."/>
            <person name="Dessaux Y."/>
            <person name="Elmerich C."/>
            <person name="Condemine G."/>
            <person name="Krishnen G."/>
            <person name="Kennedy I."/>
            <person name="Paterson A.H."/>
            <person name="Gonzalez V."/>
            <person name="Mavingui P."/>
            <person name="Zhulin I.B."/>
        </authorList>
    </citation>
    <scope>NUCLEOTIDE SEQUENCE [LARGE SCALE GENOMIC DNA]</scope>
    <source>
        <strain evidence="1 2">Sp245</strain>
    </source>
</reference>
<proteinExistence type="predicted"/>
<evidence type="ECO:0000313" key="2">
    <source>
        <dbReference type="Proteomes" id="UP000007319"/>
    </source>
</evidence>
<accession>A0A9P1NNR3</accession>
<geneLocation type="plasmid" evidence="1 2">
    <name>AZOBR_p1</name>
</geneLocation>
<keyword evidence="1" id="KW-0614">Plasmid</keyword>
<sequence>MDKKLSAAEEAWLEHLEAYESAAAEAGV</sequence>
<dbReference type="KEGG" id="abs:AZOBR_p130165"/>
<organism evidence="1 2">
    <name type="scientific">Azospirillum baldaniorum</name>
    <dbReference type="NCBI Taxonomy" id="1064539"/>
    <lineage>
        <taxon>Bacteria</taxon>
        <taxon>Pseudomonadati</taxon>
        <taxon>Pseudomonadota</taxon>
        <taxon>Alphaproteobacteria</taxon>
        <taxon>Rhodospirillales</taxon>
        <taxon>Azospirillaceae</taxon>
        <taxon>Azospirillum</taxon>
    </lineage>
</organism>
<protein>
    <submittedName>
        <fullName evidence="1">Uncharacterized protein</fullName>
    </submittedName>
</protein>
<dbReference type="Proteomes" id="UP000007319">
    <property type="component" value="Plasmid AZOBR_p1"/>
</dbReference>
<evidence type="ECO:0000313" key="1">
    <source>
        <dbReference type="EMBL" id="CCC99977.1"/>
    </source>
</evidence>
<keyword evidence="2" id="KW-1185">Reference proteome</keyword>
<dbReference type="AlphaFoldDB" id="A0A9P1NNR3"/>
<dbReference type="EMBL" id="HE577328">
    <property type="protein sequence ID" value="CCC99977.1"/>
    <property type="molecule type" value="Genomic_DNA"/>
</dbReference>
<gene>
    <name evidence="1" type="ORF">AZOBR_p130165</name>
</gene>
<name>A0A9P1NNR3_9PROT</name>